<dbReference type="InterPro" id="IPR004606">
    <property type="entry name" value="Mop_domain"/>
</dbReference>
<feature type="domain" description="Mop" evidence="10">
    <location>
        <begin position="280"/>
        <end position="344"/>
    </location>
</feature>
<dbReference type="SMART" id="SM00382">
    <property type="entry name" value="AAA"/>
    <property type="match status" value="1"/>
</dbReference>
<dbReference type="Gene3D" id="2.40.50.100">
    <property type="match status" value="1"/>
</dbReference>
<evidence type="ECO:0000313" key="11">
    <source>
        <dbReference type="EMBL" id="MFC4362672.1"/>
    </source>
</evidence>
<dbReference type="PROSITE" id="PS50893">
    <property type="entry name" value="ABC_TRANSPORTER_2"/>
    <property type="match status" value="1"/>
</dbReference>
<evidence type="ECO:0000259" key="10">
    <source>
        <dbReference type="PROSITE" id="PS51866"/>
    </source>
</evidence>
<evidence type="ECO:0000256" key="3">
    <source>
        <dbReference type="ARBA" id="ARBA00022505"/>
    </source>
</evidence>
<dbReference type="SUPFAM" id="SSF52540">
    <property type="entry name" value="P-loop containing nucleoside triphosphate hydrolases"/>
    <property type="match status" value="1"/>
</dbReference>
<evidence type="ECO:0000256" key="8">
    <source>
        <dbReference type="PROSITE-ProRule" id="PRU01213"/>
    </source>
</evidence>
<keyword evidence="4" id="KW-0547">Nucleotide-binding</keyword>
<dbReference type="Gene3D" id="3.40.50.300">
    <property type="entry name" value="P-loop containing nucleotide triphosphate hydrolases"/>
    <property type="match status" value="1"/>
</dbReference>
<keyword evidence="2" id="KW-1003">Cell membrane</keyword>
<evidence type="ECO:0000256" key="5">
    <source>
        <dbReference type="ARBA" id="ARBA00022840"/>
    </source>
</evidence>
<organism evidence="11 12">
    <name type="scientific">Simiduia curdlanivorans</name>
    <dbReference type="NCBI Taxonomy" id="1492769"/>
    <lineage>
        <taxon>Bacteria</taxon>
        <taxon>Pseudomonadati</taxon>
        <taxon>Pseudomonadota</taxon>
        <taxon>Gammaproteobacteria</taxon>
        <taxon>Cellvibrionales</taxon>
        <taxon>Cellvibrionaceae</taxon>
        <taxon>Simiduia</taxon>
    </lineage>
</organism>
<comment type="caution">
    <text evidence="11">The sequence shown here is derived from an EMBL/GenBank/DDBJ whole genome shotgun (WGS) entry which is preliminary data.</text>
</comment>
<dbReference type="InterPro" id="IPR005116">
    <property type="entry name" value="Transp-assoc_OB_typ1"/>
</dbReference>
<protein>
    <submittedName>
        <fullName evidence="11">ATP-binding cassette domain-containing protein</fullName>
    </submittedName>
</protein>
<feature type="domain" description="ABC transporter" evidence="9">
    <location>
        <begin position="1"/>
        <end position="222"/>
    </location>
</feature>
<dbReference type="PANTHER" id="PTHR43514:SF4">
    <property type="entry name" value="ABC TRANSPORTER I FAMILY MEMBER 10"/>
    <property type="match status" value="1"/>
</dbReference>
<name>A0ABV8V6B0_9GAMM</name>
<keyword evidence="6" id="KW-1278">Translocase</keyword>
<dbReference type="GO" id="GO:0005524">
    <property type="term" value="F:ATP binding"/>
    <property type="evidence" value="ECO:0007669"/>
    <property type="project" value="UniProtKB-KW"/>
</dbReference>
<keyword evidence="7" id="KW-0472">Membrane</keyword>
<dbReference type="InterPro" id="IPR003439">
    <property type="entry name" value="ABC_transporter-like_ATP-bd"/>
</dbReference>
<proteinExistence type="predicted"/>
<evidence type="ECO:0000256" key="7">
    <source>
        <dbReference type="ARBA" id="ARBA00023136"/>
    </source>
</evidence>
<sequence length="344" mass="36954">MSLRANIKVLSGSLDCALPATGITVIFGESGCGKTTLLRTLIGLEKAAGSIFLGSTTWQDAQRFITPSQRHIAVAFQEPRLLAHKTALENILLGQQNTTKACHYDAITKALDLDRLLHQKAQSLSGGEQHRVALARALSKDACAVFLDEPLTGLDQQRRKAAMGLIQQAAETKPVLLVTHQLDELLALAQYLILMGKNQTLCGEIDALINEPILTQQRGHEYSILTGPLQPNPASDLHAIDLGAGQTLRITPKIHAAGTDKIRVAIDARDVSLSLSRAEDSSIMNILAAKVVELQPAHEGAIKVTLNLGSQLLRALISSHSAQKLALKPGLALFAQIKATVQIR</sequence>
<dbReference type="EMBL" id="JBHSCX010000008">
    <property type="protein sequence ID" value="MFC4362672.1"/>
    <property type="molecule type" value="Genomic_DNA"/>
</dbReference>
<reference evidence="12" key="1">
    <citation type="journal article" date="2019" name="Int. J. Syst. Evol. Microbiol.">
        <title>The Global Catalogue of Microorganisms (GCM) 10K type strain sequencing project: providing services to taxonomists for standard genome sequencing and annotation.</title>
        <authorList>
            <consortium name="The Broad Institute Genomics Platform"/>
            <consortium name="The Broad Institute Genome Sequencing Center for Infectious Disease"/>
            <person name="Wu L."/>
            <person name="Ma J."/>
        </authorList>
    </citation>
    <scope>NUCLEOTIDE SEQUENCE [LARGE SCALE GENOMIC DNA]</scope>
    <source>
        <strain evidence="12">CECT 8570</strain>
    </source>
</reference>
<keyword evidence="12" id="KW-1185">Reference proteome</keyword>
<evidence type="ECO:0000256" key="6">
    <source>
        <dbReference type="ARBA" id="ARBA00022967"/>
    </source>
</evidence>
<dbReference type="InterPro" id="IPR008995">
    <property type="entry name" value="Mo/tungstate-bd_C_term_dom"/>
</dbReference>
<gene>
    <name evidence="11" type="ORF">ACFOX3_10180</name>
</gene>
<dbReference type="Proteomes" id="UP001595840">
    <property type="component" value="Unassembled WGS sequence"/>
</dbReference>
<dbReference type="SUPFAM" id="SSF50331">
    <property type="entry name" value="MOP-like"/>
    <property type="match status" value="1"/>
</dbReference>
<evidence type="ECO:0000259" key="9">
    <source>
        <dbReference type="PROSITE" id="PS50893"/>
    </source>
</evidence>
<evidence type="ECO:0000256" key="1">
    <source>
        <dbReference type="ARBA" id="ARBA00022448"/>
    </source>
</evidence>
<evidence type="ECO:0000313" key="12">
    <source>
        <dbReference type="Proteomes" id="UP001595840"/>
    </source>
</evidence>
<evidence type="ECO:0000256" key="2">
    <source>
        <dbReference type="ARBA" id="ARBA00022475"/>
    </source>
</evidence>
<keyword evidence="3 8" id="KW-0500">Molybdenum</keyword>
<dbReference type="RefSeq" id="WP_290259276.1">
    <property type="nucleotide sequence ID" value="NZ_JAUFQG010000004.1"/>
</dbReference>
<dbReference type="Pfam" id="PF03459">
    <property type="entry name" value="TOBE"/>
    <property type="match status" value="1"/>
</dbReference>
<keyword evidence="5 11" id="KW-0067">ATP-binding</keyword>
<keyword evidence="1" id="KW-0813">Transport</keyword>
<dbReference type="PROSITE" id="PS51866">
    <property type="entry name" value="MOP"/>
    <property type="match status" value="1"/>
</dbReference>
<dbReference type="InterPro" id="IPR027417">
    <property type="entry name" value="P-loop_NTPase"/>
</dbReference>
<evidence type="ECO:0000256" key="4">
    <source>
        <dbReference type="ARBA" id="ARBA00022741"/>
    </source>
</evidence>
<accession>A0ABV8V6B0</accession>
<dbReference type="Pfam" id="PF00005">
    <property type="entry name" value="ABC_tran"/>
    <property type="match status" value="1"/>
</dbReference>
<dbReference type="InterPro" id="IPR050334">
    <property type="entry name" value="Molybdenum_import_ModC"/>
</dbReference>
<dbReference type="PANTHER" id="PTHR43514">
    <property type="entry name" value="ABC TRANSPORTER I FAMILY MEMBER 10"/>
    <property type="match status" value="1"/>
</dbReference>
<dbReference type="InterPro" id="IPR003593">
    <property type="entry name" value="AAA+_ATPase"/>
</dbReference>